<proteinExistence type="predicted"/>
<gene>
    <name evidence="2" type="ORF">AK812_SmicGene34945</name>
</gene>
<name>A0A1Q9CMN9_SYMMI</name>
<evidence type="ECO:0000313" key="3">
    <source>
        <dbReference type="Proteomes" id="UP000186817"/>
    </source>
</evidence>
<dbReference type="EMBL" id="LSRX01001059">
    <property type="protein sequence ID" value="OLP84201.1"/>
    <property type="molecule type" value="Genomic_DNA"/>
</dbReference>
<evidence type="ECO:0000256" key="1">
    <source>
        <dbReference type="SAM" id="MobiDB-lite"/>
    </source>
</evidence>
<feature type="region of interest" description="Disordered" evidence="1">
    <location>
        <begin position="113"/>
        <end position="133"/>
    </location>
</feature>
<feature type="region of interest" description="Disordered" evidence="1">
    <location>
        <begin position="161"/>
        <end position="182"/>
    </location>
</feature>
<keyword evidence="3" id="KW-1185">Reference proteome</keyword>
<feature type="region of interest" description="Disordered" evidence="1">
    <location>
        <begin position="500"/>
        <end position="521"/>
    </location>
</feature>
<evidence type="ECO:0000313" key="2">
    <source>
        <dbReference type="EMBL" id="OLP84201.1"/>
    </source>
</evidence>
<dbReference type="AlphaFoldDB" id="A0A1Q9CMN9"/>
<comment type="caution">
    <text evidence="2">The sequence shown here is derived from an EMBL/GenBank/DDBJ whole genome shotgun (WGS) entry which is preliminary data.</text>
</comment>
<reference evidence="2 3" key="1">
    <citation type="submission" date="2016-02" db="EMBL/GenBank/DDBJ databases">
        <title>Genome analysis of coral dinoflagellate symbionts highlights evolutionary adaptations to a symbiotic lifestyle.</title>
        <authorList>
            <person name="Aranda M."/>
            <person name="Li Y."/>
            <person name="Liew Y.J."/>
            <person name="Baumgarten S."/>
            <person name="Simakov O."/>
            <person name="Wilson M."/>
            <person name="Piel J."/>
            <person name="Ashoor H."/>
            <person name="Bougouffa S."/>
            <person name="Bajic V.B."/>
            <person name="Ryu T."/>
            <person name="Ravasi T."/>
            <person name="Bayer T."/>
            <person name="Micklem G."/>
            <person name="Kim H."/>
            <person name="Bhak J."/>
            <person name="Lajeunesse T.C."/>
            <person name="Voolstra C.R."/>
        </authorList>
    </citation>
    <scope>NUCLEOTIDE SEQUENCE [LARGE SCALE GENOMIC DNA]</scope>
    <source>
        <strain evidence="2 3">CCMP2467</strain>
    </source>
</reference>
<sequence length="521" mass="58167">MMHPLSGYGLQFFLKAVELGKLQGNYLVEFVQKPARYTGGYLSPYERYKSRHPNELAGTLNDLTYAEGREFAPRVSEIGFRRPAEEIDDPDYVEKLARYTAFLKVEEIPEPTQMDTTHAPMDTSGNIDDDSDAANLPQGEMAGSAKTDATNVTMETALLKEKDSHSKDDVHMGDAEEAKDDETKWPRHWGKQKENVVDPEVFKEAFKAASCAEEKNEKAFDNLEGATEKDDLMLSMCEMDPIYDKRPNRMHGGTSLEAASGRLRLHMQQKRIPPLGCVCVFHLDSKIAATKVGLAHEALGTILVSATGRNQESMDIRGGMYQSTLDCFLEAWTGSPKCFRMCHPRGQHVSANSPCLLKQHENQLGRPYKEGTRPDWNTFPRLDPLVATVLEWGHSTDDDQWAQAPSVQLEYKVSVSEWLLHSTSAAYLLPDRDDDAHTPLLIEVPRTNTLVGGETEGSRICRSYAASTYWNRLSTGRGSFWCDSFWFATSNRTHTTNLLVEKQSGKGGKSSNGKGKGKGKN</sequence>
<organism evidence="2 3">
    <name type="scientific">Symbiodinium microadriaticum</name>
    <name type="common">Dinoflagellate</name>
    <name type="synonym">Zooxanthella microadriatica</name>
    <dbReference type="NCBI Taxonomy" id="2951"/>
    <lineage>
        <taxon>Eukaryota</taxon>
        <taxon>Sar</taxon>
        <taxon>Alveolata</taxon>
        <taxon>Dinophyceae</taxon>
        <taxon>Suessiales</taxon>
        <taxon>Symbiodiniaceae</taxon>
        <taxon>Symbiodinium</taxon>
    </lineage>
</organism>
<dbReference type="Proteomes" id="UP000186817">
    <property type="component" value="Unassembled WGS sequence"/>
</dbReference>
<accession>A0A1Q9CMN9</accession>
<protein>
    <submittedName>
        <fullName evidence="2">Uncharacterized protein</fullName>
    </submittedName>
</protein>